<dbReference type="Gene3D" id="3.20.20.450">
    <property type="entry name" value="EAL domain"/>
    <property type="match status" value="1"/>
</dbReference>
<dbReference type="InterPro" id="IPR052155">
    <property type="entry name" value="Biofilm_reg_signaling"/>
</dbReference>
<gene>
    <name evidence="4" type="ORF">GCM10007392_27590</name>
</gene>
<keyword evidence="1" id="KW-0472">Membrane</keyword>
<dbReference type="SMART" id="SM00052">
    <property type="entry name" value="EAL"/>
    <property type="match status" value="1"/>
</dbReference>
<dbReference type="AlphaFoldDB" id="A0A918KC20"/>
<dbReference type="PROSITE" id="PS50883">
    <property type="entry name" value="EAL"/>
    <property type="match status" value="1"/>
</dbReference>
<organism evidence="4 5">
    <name type="scientific">Saccharospirillum salsuginis</name>
    <dbReference type="NCBI Taxonomy" id="418750"/>
    <lineage>
        <taxon>Bacteria</taxon>
        <taxon>Pseudomonadati</taxon>
        <taxon>Pseudomonadota</taxon>
        <taxon>Gammaproteobacteria</taxon>
        <taxon>Oceanospirillales</taxon>
        <taxon>Saccharospirillaceae</taxon>
        <taxon>Saccharospirillum</taxon>
    </lineage>
</organism>
<dbReference type="PROSITE" id="PS50887">
    <property type="entry name" value="GGDEF"/>
    <property type="match status" value="1"/>
</dbReference>
<dbReference type="SUPFAM" id="SSF55073">
    <property type="entry name" value="Nucleotide cyclase"/>
    <property type="match status" value="1"/>
</dbReference>
<protein>
    <recommendedName>
        <fullName evidence="6">Diguanylate cyclase (GGDEF) domain-containing protein</fullName>
    </recommendedName>
</protein>
<comment type="caution">
    <text evidence="4">The sequence shown here is derived from an EMBL/GenBank/DDBJ whole genome shotgun (WGS) entry which is preliminary data.</text>
</comment>
<keyword evidence="5" id="KW-1185">Reference proteome</keyword>
<dbReference type="NCBIfam" id="TIGR00254">
    <property type="entry name" value="GGDEF"/>
    <property type="match status" value="1"/>
</dbReference>
<dbReference type="InterPro" id="IPR029787">
    <property type="entry name" value="Nucleotide_cyclase"/>
</dbReference>
<feature type="transmembrane region" description="Helical" evidence="1">
    <location>
        <begin position="12"/>
        <end position="35"/>
    </location>
</feature>
<name>A0A918KC20_9GAMM</name>
<reference evidence="4" key="1">
    <citation type="journal article" date="2014" name="Int. J. Syst. Evol. Microbiol.">
        <title>Complete genome sequence of Corynebacterium casei LMG S-19264T (=DSM 44701T), isolated from a smear-ripened cheese.</title>
        <authorList>
            <consortium name="US DOE Joint Genome Institute (JGI-PGF)"/>
            <person name="Walter F."/>
            <person name="Albersmeier A."/>
            <person name="Kalinowski J."/>
            <person name="Ruckert C."/>
        </authorList>
    </citation>
    <scope>NUCLEOTIDE SEQUENCE</scope>
    <source>
        <strain evidence="4">KCTC 22169</strain>
    </source>
</reference>
<dbReference type="PANTHER" id="PTHR44757">
    <property type="entry name" value="DIGUANYLATE CYCLASE DGCP"/>
    <property type="match status" value="1"/>
</dbReference>
<sequence>MHDSLLKPAKRIALLYILVSGLWILFSDQAVNMAFEDPFWRNRAQTVKGWLFVLVTGLLLYGLVLRSLKRLRTVALEDPLTHLPNRQAFEAELNERCRHANQYFCTSILDVDHFQDLNDEHGHAEGDDLLLALRRSLDRFLDEDWYIARLGGDEFGLLSPAKLDKKTARETLDQLQRELTRTSDHPSLSKHTLCTGTSFHPSDGGTARDLMRHADMALFHAKTHGRDQHAVFNEDLKFRLMERLALTKDLKQACDDLSFELVYQPQWNMERDLWIGAEVLIRWHHPKRGYVSPAEFIPLAEEQGLISVITEFVLTRALEEMRQAGIGHLQLPRLSINLSRKALLDQHLMQRLFDRARSKPEQRPALILEITETAAMENLQATLAAMEAWRQQGIAFSMDDFGTGYSSLAMLKQLPLSELKIDRSFIQDIPQDRNDEVITQTILAMARVLSLDVVAEGVETADQAAFLTQFGCATMQGYYFAKPMPIGELKALLEKDNATAQPYR</sequence>
<dbReference type="RefSeq" id="WP_189609604.1">
    <property type="nucleotide sequence ID" value="NZ_BMXR01000006.1"/>
</dbReference>
<evidence type="ECO:0000313" key="5">
    <source>
        <dbReference type="Proteomes" id="UP000626148"/>
    </source>
</evidence>
<evidence type="ECO:0000259" key="3">
    <source>
        <dbReference type="PROSITE" id="PS50887"/>
    </source>
</evidence>
<dbReference type="SUPFAM" id="SSF141868">
    <property type="entry name" value="EAL domain-like"/>
    <property type="match status" value="1"/>
</dbReference>
<reference evidence="4" key="2">
    <citation type="submission" date="2020-09" db="EMBL/GenBank/DDBJ databases">
        <authorList>
            <person name="Sun Q."/>
            <person name="Kim S."/>
        </authorList>
    </citation>
    <scope>NUCLEOTIDE SEQUENCE</scope>
    <source>
        <strain evidence="4">KCTC 22169</strain>
    </source>
</reference>
<dbReference type="EMBL" id="BMXR01000006">
    <property type="protein sequence ID" value="GGX58262.1"/>
    <property type="molecule type" value="Genomic_DNA"/>
</dbReference>
<dbReference type="Gene3D" id="3.30.70.270">
    <property type="match status" value="1"/>
</dbReference>
<evidence type="ECO:0000259" key="2">
    <source>
        <dbReference type="PROSITE" id="PS50883"/>
    </source>
</evidence>
<dbReference type="Pfam" id="PF00563">
    <property type="entry name" value="EAL"/>
    <property type="match status" value="1"/>
</dbReference>
<evidence type="ECO:0000256" key="1">
    <source>
        <dbReference type="SAM" id="Phobius"/>
    </source>
</evidence>
<feature type="transmembrane region" description="Helical" evidence="1">
    <location>
        <begin position="47"/>
        <end position="65"/>
    </location>
</feature>
<dbReference type="InterPro" id="IPR043128">
    <property type="entry name" value="Rev_trsase/Diguanyl_cyclase"/>
</dbReference>
<proteinExistence type="predicted"/>
<dbReference type="SMART" id="SM00267">
    <property type="entry name" value="GGDEF"/>
    <property type="match status" value="1"/>
</dbReference>
<keyword evidence="1" id="KW-1133">Transmembrane helix</keyword>
<keyword evidence="1" id="KW-0812">Transmembrane</keyword>
<dbReference type="InterPro" id="IPR000160">
    <property type="entry name" value="GGDEF_dom"/>
</dbReference>
<feature type="domain" description="GGDEF" evidence="3">
    <location>
        <begin position="102"/>
        <end position="234"/>
    </location>
</feature>
<dbReference type="CDD" id="cd01949">
    <property type="entry name" value="GGDEF"/>
    <property type="match status" value="1"/>
</dbReference>
<accession>A0A918KC20</accession>
<dbReference type="InterPro" id="IPR035919">
    <property type="entry name" value="EAL_sf"/>
</dbReference>
<dbReference type="PANTHER" id="PTHR44757:SF2">
    <property type="entry name" value="BIOFILM ARCHITECTURE MAINTENANCE PROTEIN MBAA"/>
    <property type="match status" value="1"/>
</dbReference>
<dbReference type="Proteomes" id="UP000626148">
    <property type="component" value="Unassembled WGS sequence"/>
</dbReference>
<dbReference type="CDD" id="cd01948">
    <property type="entry name" value="EAL"/>
    <property type="match status" value="1"/>
</dbReference>
<dbReference type="Pfam" id="PF00990">
    <property type="entry name" value="GGDEF"/>
    <property type="match status" value="1"/>
</dbReference>
<dbReference type="InterPro" id="IPR001633">
    <property type="entry name" value="EAL_dom"/>
</dbReference>
<evidence type="ECO:0008006" key="6">
    <source>
        <dbReference type="Google" id="ProtNLM"/>
    </source>
</evidence>
<evidence type="ECO:0000313" key="4">
    <source>
        <dbReference type="EMBL" id="GGX58262.1"/>
    </source>
</evidence>
<feature type="domain" description="EAL" evidence="2">
    <location>
        <begin position="243"/>
        <end position="497"/>
    </location>
</feature>